<accession>A0AAV8QWS2</accession>
<comment type="caution">
    <text evidence="1">The sequence shown here is derived from an EMBL/GenBank/DDBJ whole genome shotgun (WGS) entry which is preliminary data.</text>
</comment>
<name>A0AAV8QWS2_ENSVE</name>
<dbReference type="Proteomes" id="UP001222027">
    <property type="component" value="Unassembled WGS sequence"/>
</dbReference>
<protein>
    <submittedName>
        <fullName evidence="1">Uncharacterized protein</fullName>
    </submittedName>
</protein>
<evidence type="ECO:0000313" key="2">
    <source>
        <dbReference type="Proteomes" id="UP001222027"/>
    </source>
</evidence>
<keyword evidence="2" id="KW-1185">Reference proteome</keyword>
<proteinExistence type="predicted"/>
<sequence>MDASCIADLLADPPVGFHRFSSLICCCRFARQSSDGSCCFFSHTKDVLPPMVLGRTLPFRPLFRQSTCPLHLLGCLAR</sequence>
<dbReference type="EMBL" id="JAQQAF010000004">
    <property type="protein sequence ID" value="KAJ8492247.1"/>
    <property type="molecule type" value="Genomic_DNA"/>
</dbReference>
<evidence type="ECO:0000313" key="1">
    <source>
        <dbReference type="EMBL" id="KAJ8492247.1"/>
    </source>
</evidence>
<dbReference type="AlphaFoldDB" id="A0AAV8QWS2"/>
<gene>
    <name evidence="1" type="ORF">OPV22_013968</name>
</gene>
<reference evidence="1 2" key="1">
    <citation type="submission" date="2022-12" db="EMBL/GenBank/DDBJ databases">
        <title>Chromosome-scale assembly of the Ensete ventricosum genome.</title>
        <authorList>
            <person name="Dussert Y."/>
            <person name="Stocks J."/>
            <person name="Wendawek A."/>
            <person name="Woldeyes F."/>
            <person name="Nichols R.A."/>
            <person name="Borrell J.S."/>
        </authorList>
    </citation>
    <scope>NUCLEOTIDE SEQUENCE [LARGE SCALE GENOMIC DNA]</scope>
    <source>
        <strain evidence="2">cv. Maze</strain>
        <tissue evidence="1">Seeds</tissue>
    </source>
</reference>
<organism evidence="1 2">
    <name type="scientific">Ensete ventricosum</name>
    <name type="common">Abyssinian banana</name>
    <name type="synonym">Musa ensete</name>
    <dbReference type="NCBI Taxonomy" id="4639"/>
    <lineage>
        <taxon>Eukaryota</taxon>
        <taxon>Viridiplantae</taxon>
        <taxon>Streptophyta</taxon>
        <taxon>Embryophyta</taxon>
        <taxon>Tracheophyta</taxon>
        <taxon>Spermatophyta</taxon>
        <taxon>Magnoliopsida</taxon>
        <taxon>Liliopsida</taxon>
        <taxon>Zingiberales</taxon>
        <taxon>Musaceae</taxon>
        <taxon>Ensete</taxon>
    </lineage>
</organism>